<keyword evidence="4" id="KW-1185">Reference proteome</keyword>
<reference evidence="3" key="1">
    <citation type="submission" date="2020-08" db="EMBL/GenBank/DDBJ databases">
        <title>Multicomponent nature underlies the extraordinary mechanical properties of spider dragline silk.</title>
        <authorList>
            <person name="Kono N."/>
            <person name="Nakamura H."/>
            <person name="Mori M."/>
            <person name="Yoshida Y."/>
            <person name="Ohtoshi R."/>
            <person name="Malay A.D."/>
            <person name="Moran D.A.P."/>
            <person name="Tomita M."/>
            <person name="Numata K."/>
            <person name="Arakawa K."/>
        </authorList>
    </citation>
    <scope>NUCLEOTIDE SEQUENCE</scope>
</reference>
<sequence length="360" mass="41773">MCRTDIFIRPTKQLLMDSFNFFTKAQTAETKLDQIEIQLSTSDSTSLWSTVEECVNVAIQCGRQILSSTGGRAGKKEEKTVGCMQSKRIGGFGKICRFQKVLRKIRRAYKMAEEQQCSIADERHGNRSSFEDSPNLVRAGGRKQVVHSKSENLKQQWVSKEMDELESLVNQTIASPDQSKIRQIEEKQLALRQEILQVNNNGKNFLQDARKVDDMHLNMTQPCMTVEEILNRLELRNVSLNTQWLNFQNEITATKETLIQWDNIINDANRVLKNAQEIERKLYPIIPQELKKVESIISFLEKQMLDVLPQIKSIQRQRKYSSVYKKADTVKSKGQLHKQRALRFIPRVFRGHRDPSEKRF</sequence>
<dbReference type="Proteomes" id="UP000886998">
    <property type="component" value="Unassembled WGS sequence"/>
</dbReference>
<accession>A0A8X6YMC4</accession>
<dbReference type="InterPro" id="IPR058157">
    <property type="entry name" value="Spectrin_met"/>
</dbReference>
<proteinExistence type="predicted"/>
<evidence type="ECO:0000313" key="3">
    <source>
        <dbReference type="EMBL" id="GFY75023.1"/>
    </source>
</evidence>
<evidence type="ECO:0000259" key="2">
    <source>
        <dbReference type="Pfam" id="PF25101"/>
    </source>
</evidence>
<organism evidence="3 4">
    <name type="scientific">Trichonephila inaurata madagascariensis</name>
    <dbReference type="NCBI Taxonomy" id="2747483"/>
    <lineage>
        <taxon>Eukaryota</taxon>
        <taxon>Metazoa</taxon>
        <taxon>Ecdysozoa</taxon>
        <taxon>Arthropoda</taxon>
        <taxon>Chelicerata</taxon>
        <taxon>Arachnida</taxon>
        <taxon>Araneae</taxon>
        <taxon>Araneomorphae</taxon>
        <taxon>Entelegynae</taxon>
        <taxon>Araneoidea</taxon>
        <taxon>Nephilidae</taxon>
        <taxon>Trichonephila</taxon>
        <taxon>Trichonephila inaurata</taxon>
    </lineage>
</organism>
<dbReference type="EMBL" id="BMAV01021102">
    <property type="protein sequence ID" value="GFY75023.1"/>
    <property type="molecule type" value="Genomic_DNA"/>
</dbReference>
<feature type="region of interest" description="Disordered" evidence="1">
    <location>
        <begin position="123"/>
        <end position="145"/>
    </location>
</feature>
<comment type="caution">
    <text evidence="3">The sequence shown here is derived from an EMBL/GenBank/DDBJ whole genome shotgun (WGS) entry which is preliminary data.</text>
</comment>
<name>A0A8X6YMC4_9ARAC</name>
<feature type="domain" description="Spectrin repeats metazoan" evidence="2">
    <location>
        <begin position="158"/>
        <end position="249"/>
    </location>
</feature>
<gene>
    <name evidence="3" type="primary">sls_3</name>
    <name evidence="3" type="ORF">TNIN_382301</name>
</gene>
<protein>
    <submittedName>
        <fullName evidence="3">Titin</fullName>
    </submittedName>
</protein>
<evidence type="ECO:0000256" key="1">
    <source>
        <dbReference type="SAM" id="MobiDB-lite"/>
    </source>
</evidence>
<dbReference type="Pfam" id="PF25101">
    <property type="entry name" value="Spectrin_7"/>
    <property type="match status" value="1"/>
</dbReference>
<dbReference type="AlphaFoldDB" id="A0A8X6YMC4"/>
<evidence type="ECO:0000313" key="4">
    <source>
        <dbReference type="Proteomes" id="UP000886998"/>
    </source>
</evidence>